<organism evidence="2 3">
    <name type="scientific">Chionoecetes opilio</name>
    <name type="common">Atlantic snow crab</name>
    <name type="synonym">Cancer opilio</name>
    <dbReference type="NCBI Taxonomy" id="41210"/>
    <lineage>
        <taxon>Eukaryota</taxon>
        <taxon>Metazoa</taxon>
        <taxon>Ecdysozoa</taxon>
        <taxon>Arthropoda</taxon>
        <taxon>Crustacea</taxon>
        <taxon>Multicrustacea</taxon>
        <taxon>Malacostraca</taxon>
        <taxon>Eumalacostraca</taxon>
        <taxon>Eucarida</taxon>
        <taxon>Decapoda</taxon>
        <taxon>Pleocyemata</taxon>
        <taxon>Brachyura</taxon>
        <taxon>Eubrachyura</taxon>
        <taxon>Majoidea</taxon>
        <taxon>Majidae</taxon>
        <taxon>Chionoecetes</taxon>
    </lineage>
</organism>
<comment type="caution">
    <text evidence="2">The sequence shown here is derived from an EMBL/GenBank/DDBJ whole genome shotgun (WGS) entry which is preliminary data.</text>
</comment>
<evidence type="ECO:0000313" key="3">
    <source>
        <dbReference type="Proteomes" id="UP000770661"/>
    </source>
</evidence>
<evidence type="ECO:0000256" key="1">
    <source>
        <dbReference type="SAM" id="MobiDB-lite"/>
    </source>
</evidence>
<proteinExistence type="predicted"/>
<reference evidence="2" key="1">
    <citation type="submission" date="2020-07" db="EMBL/GenBank/DDBJ databases">
        <title>The High-quality genome of the commercially important snow crab, Chionoecetes opilio.</title>
        <authorList>
            <person name="Jeong J.-H."/>
            <person name="Ryu S."/>
        </authorList>
    </citation>
    <scope>NUCLEOTIDE SEQUENCE</scope>
    <source>
        <strain evidence="2">MADBK_172401_WGS</strain>
        <tissue evidence="2">Digestive gland</tissue>
    </source>
</reference>
<dbReference type="Proteomes" id="UP000770661">
    <property type="component" value="Unassembled WGS sequence"/>
</dbReference>
<evidence type="ECO:0000313" key="2">
    <source>
        <dbReference type="EMBL" id="KAG0711233.1"/>
    </source>
</evidence>
<accession>A0A8J4XPG5</accession>
<gene>
    <name evidence="2" type="ORF">GWK47_021042</name>
</gene>
<keyword evidence="3" id="KW-1185">Reference proteome</keyword>
<feature type="region of interest" description="Disordered" evidence="1">
    <location>
        <begin position="75"/>
        <end position="109"/>
    </location>
</feature>
<protein>
    <submittedName>
        <fullName evidence="2">Uncharacterized protein</fullName>
    </submittedName>
</protein>
<dbReference type="EMBL" id="JACEEZ010023495">
    <property type="protein sequence ID" value="KAG0711233.1"/>
    <property type="molecule type" value="Genomic_DNA"/>
</dbReference>
<sequence>MTGARRVCGVPDSHEAKITEDAFVRRRVKWLLLDYKEEVMTPLPGKCRRCATQLRPGTSRGAHAGLKPTLTALRRKASLQPPGLGESHHRSSSTYPRGEESDSGGIVDGECGPSRCLGIVAGWRISSTIGKTPEQLVLKRERCVDFKEVHVKAGTHTAHYPGPQFPWS</sequence>
<dbReference type="AlphaFoldDB" id="A0A8J4XPG5"/>
<name>A0A8J4XPG5_CHIOP</name>